<sequence>MIKAVIFDLDDTLVPEEQYVKSGYYHIARILEKKLNYSKENLYNLLIRLFKSSPQKVFNRLYETLGISYKEADILNLVEEYRNHYPSINYFEDVIDCIEDLKKNNIKLGIITDGYRNSQYQKIRAIKANEQFHHIIVTDDLGREYWKPHPKPFEMMKEKLNVRFNEMVYIGDNPEKDFYIKSTYPIKTIRIFRDNGVHKNKPYFNSTKEDYKINNLTELHRLIYNL</sequence>
<dbReference type="RefSeq" id="WP_060668313.1">
    <property type="nucleotide sequence ID" value="NZ_LGTK01000020.1"/>
</dbReference>
<reference evidence="5 6" key="1">
    <citation type="submission" date="2015-07" db="EMBL/GenBank/DDBJ databases">
        <title>High-quality draft genome sequence of Oceanobacillus caeni HM6, a bacillus isolated from a human feces.</title>
        <authorList>
            <person name="Kumar J."/>
            <person name="Verma M.K."/>
            <person name="Pandey R."/>
            <person name="Bhambi M."/>
            <person name="Chauhan N."/>
        </authorList>
    </citation>
    <scope>NUCLEOTIDE SEQUENCE [LARGE SCALE GENOMIC DNA]</scope>
    <source>
        <strain evidence="5 6">HM6</strain>
    </source>
</reference>
<dbReference type="NCBIfam" id="TIGR01549">
    <property type="entry name" value="HAD-SF-IA-v1"/>
    <property type="match status" value="1"/>
</dbReference>
<evidence type="ECO:0000256" key="4">
    <source>
        <dbReference type="ARBA" id="ARBA00022842"/>
    </source>
</evidence>
<protein>
    <recommendedName>
        <fullName evidence="7">Haloacid dehalogenase</fullName>
    </recommendedName>
</protein>
<proteinExistence type="predicted"/>
<dbReference type="SFLD" id="SFLDG01129">
    <property type="entry name" value="C1.5:_HAD__Beta-PGM__Phosphata"/>
    <property type="match status" value="1"/>
</dbReference>
<evidence type="ECO:0008006" key="7">
    <source>
        <dbReference type="Google" id="ProtNLM"/>
    </source>
</evidence>
<dbReference type="Pfam" id="PF13419">
    <property type="entry name" value="HAD_2"/>
    <property type="match status" value="1"/>
</dbReference>
<dbReference type="PANTHER" id="PTHR46470">
    <property type="entry name" value="N-ACYLNEURAMINATE-9-PHOSPHATASE"/>
    <property type="match status" value="1"/>
</dbReference>
<keyword evidence="6" id="KW-1185">Reference proteome</keyword>
<comment type="caution">
    <text evidence="5">The sequence shown here is derived from an EMBL/GenBank/DDBJ whole genome shotgun (WGS) entry which is preliminary data.</text>
</comment>
<keyword evidence="4" id="KW-0460">Magnesium</keyword>
<dbReference type="SUPFAM" id="SSF56784">
    <property type="entry name" value="HAD-like"/>
    <property type="match status" value="1"/>
</dbReference>
<dbReference type="Gene3D" id="3.40.50.1000">
    <property type="entry name" value="HAD superfamily/HAD-like"/>
    <property type="match status" value="1"/>
</dbReference>
<dbReference type="Proteomes" id="UP000037854">
    <property type="component" value="Unassembled WGS sequence"/>
</dbReference>
<dbReference type="InterPro" id="IPR006439">
    <property type="entry name" value="HAD-SF_hydro_IA"/>
</dbReference>
<evidence type="ECO:0000313" key="6">
    <source>
        <dbReference type="Proteomes" id="UP000037854"/>
    </source>
</evidence>
<evidence type="ECO:0000313" key="5">
    <source>
        <dbReference type="EMBL" id="KPH75933.1"/>
    </source>
</evidence>
<keyword evidence="2" id="KW-0479">Metal-binding</keyword>
<accession>A0ABR5MKA6</accession>
<comment type="cofactor">
    <cofactor evidence="1">
        <name>Mg(2+)</name>
        <dbReference type="ChEBI" id="CHEBI:18420"/>
    </cofactor>
</comment>
<gene>
    <name evidence="5" type="ORF">AFL42_07805</name>
</gene>
<evidence type="ECO:0000256" key="3">
    <source>
        <dbReference type="ARBA" id="ARBA00022801"/>
    </source>
</evidence>
<evidence type="ECO:0000256" key="1">
    <source>
        <dbReference type="ARBA" id="ARBA00001946"/>
    </source>
</evidence>
<dbReference type="InterPro" id="IPR041492">
    <property type="entry name" value="HAD_2"/>
</dbReference>
<dbReference type="InterPro" id="IPR036412">
    <property type="entry name" value="HAD-like_sf"/>
</dbReference>
<organism evidence="5 6">
    <name type="scientific">Oceanobacillus caeni</name>
    <dbReference type="NCBI Taxonomy" id="405946"/>
    <lineage>
        <taxon>Bacteria</taxon>
        <taxon>Bacillati</taxon>
        <taxon>Bacillota</taxon>
        <taxon>Bacilli</taxon>
        <taxon>Bacillales</taxon>
        <taxon>Bacillaceae</taxon>
        <taxon>Oceanobacillus</taxon>
    </lineage>
</organism>
<dbReference type="Gene3D" id="1.10.150.520">
    <property type="match status" value="1"/>
</dbReference>
<dbReference type="SFLD" id="SFLDS00003">
    <property type="entry name" value="Haloacid_Dehalogenase"/>
    <property type="match status" value="1"/>
</dbReference>
<dbReference type="InterPro" id="IPR051400">
    <property type="entry name" value="HAD-like_hydrolase"/>
</dbReference>
<name>A0ABR5MKA6_9BACI</name>
<dbReference type="EMBL" id="LGTK01000020">
    <property type="protein sequence ID" value="KPH75933.1"/>
    <property type="molecule type" value="Genomic_DNA"/>
</dbReference>
<dbReference type="InterPro" id="IPR023214">
    <property type="entry name" value="HAD_sf"/>
</dbReference>
<keyword evidence="3" id="KW-0378">Hydrolase</keyword>
<dbReference type="PANTHER" id="PTHR46470:SF2">
    <property type="entry name" value="GLYCERALDEHYDE 3-PHOSPHATE PHOSPHATASE"/>
    <property type="match status" value="1"/>
</dbReference>
<evidence type="ECO:0000256" key="2">
    <source>
        <dbReference type="ARBA" id="ARBA00022723"/>
    </source>
</evidence>